<protein>
    <submittedName>
        <fullName evidence="7">Thioredoxin</fullName>
    </submittedName>
</protein>
<dbReference type="InterPro" id="IPR013766">
    <property type="entry name" value="Thioredoxin_domain"/>
</dbReference>
<gene>
    <name evidence="7" type="ORF">MNBD_BACTEROID07-2032</name>
</gene>
<feature type="transmembrane region" description="Helical" evidence="5">
    <location>
        <begin position="6"/>
        <end position="24"/>
    </location>
</feature>
<dbReference type="PROSITE" id="PS00194">
    <property type="entry name" value="THIOREDOXIN_1"/>
    <property type="match status" value="1"/>
</dbReference>
<reference evidence="7" key="1">
    <citation type="submission" date="2018-06" db="EMBL/GenBank/DDBJ databases">
        <authorList>
            <person name="Zhirakovskaya E."/>
        </authorList>
    </citation>
    <scope>NUCLEOTIDE SEQUENCE</scope>
</reference>
<evidence type="ECO:0000256" key="4">
    <source>
        <dbReference type="ARBA" id="ARBA00023284"/>
    </source>
</evidence>
<dbReference type="Gene3D" id="3.40.30.10">
    <property type="entry name" value="Glutaredoxin"/>
    <property type="match status" value="1"/>
</dbReference>
<evidence type="ECO:0000259" key="6">
    <source>
        <dbReference type="PROSITE" id="PS51352"/>
    </source>
</evidence>
<dbReference type="GO" id="GO:0015035">
    <property type="term" value="F:protein-disulfide reductase activity"/>
    <property type="evidence" value="ECO:0007669"/>
    <property type="project" value="InterPro"/>
</dbReference>
<keyword evidence="2" id="KW-0249">Electron transport</keyword>
<dbReference type="GO" id="GO:0005829">
    <property type="term" value="C:cytosol"/>
    <property type="evidence" value="ECO:0007669"/>
    <property type="project" value="TreeGrafter"/>
</dbReference>
<keyword evidence="5" id="KW-0812">Transmembrane</keyword>
<evidence type="ECO:0000256" key="3">
    <source>
        <dbReference type="ARBA" id="ARBA00023157"/>
    </source>
</evidence>
<dbReference type="PRINTS" id="PR00421">
    <property type="entry name" value="THIOREDOXIN"/>
</dbReference>
<sequence>MNIYFWIIFGVLFLALVFSFYRRYKIAASMSNKPVSDKLVILTDATFKKQIAKGVCLVDFWAEWCTPCKILGPVVSEIAEELSDVAKICKLDVQHNQRVAAELSIRNIPTILIFKDGKIVKKFVGVKTKSVLMKAIKTALNG</sequence>
<evidence type="ECO:0000256" key="2">
    <source>
        <dbReference type="ARBA" id="ARBA00022982"/>
    </source>
</evidence>
<proteinExistence type="predicted"/>
<feature type="domain" description="Thioredoxin" evidence="6">
    <location>
        <begin position="21"/>
        <end position="141"/>
    </location>
</feature>
<dbReference type="SUPFAM" id="SSF52833">
    <property type="entry name" value="Thioredoxin-like"/>
    <property type="match status" value="1"/>
</dbReference>
<name>A0A3B0UJ36_9ZZZZ</name>
<evidence type="ECO:0000313" key="7">
    <source>
        <dbReference type="EMBL" id="VAW30688.1"/>
    </source>
</evidence>
<dbReference type="CDD" id="cd02947">
    <property type="entry name" value="TRX_family"/>
    <property type="match status" value="1"/>
</dbReference>
<dbReference type="GO" id="GO:0045454">
    <property type="term" value="P:cell redox homeostasis"/>
    <property type="evidence" value="ECO:0007669"/>
    <property type="project" value="TreeGrafter"/>
</dbReference>
<keyword evidence="5" id="KW-0472">Membrane</keyword>
<dbReference type="InterPro" id="IPR036249">
    <property type="entry name" value="Thioredoxin-like_sf"/>
</dbReference>
<keyword evidence="1" id="KW-0813">Transport</keyword>
<dbReference type="InterPro" id="IPR017937">
    <property type="entry name" value="Thioredoxin_CS"/>
</dbReference>
<dbReference type="PROSITE" id="PS51352">
    <property type="entry name" value="THIOREDOXIN_2"/>
    <property type="match status" value="1"/>
</dbReference>
<dbReference type="Pfam" id="PF00085">
    <property type="entry name" value="Thioredoxin"/>
    <property type="match status" value="1"/>
</dbReference>
<dbReference type="PANTHER" id="PTHR45663">
    <property type="entry name" value="GEO12009P1"/>
    <property type="match status" value="1"/>
</dbReference>
<organism evidence="7">
    <name type="scientific">hydrothermal vent metagenome</name>
    <dbReference type="NCBI Taxonomy" id="652676"/>
    <lineage>
        <taxon>unclassified sequences</taxon>
        <taxon>metagenomes</taxon>
        <taxon>ecological metagenomes</taxon>
    </lineage>
</organism>
<dbReference type="InterPro" id="IPR005746">
    <property type="entry name" value="Thioredoxin"/>
</dbReference>
<dbReference type="PANTHER" id="PTHR45663:SF11">
    <property type="entry name" value="GEO12009P1"/>
    <property type="match status" value="1"/>
</dbReference>
<dbReference type="EMBL" id="UOET01000552">
    <property type="protein sequence ID" value="VAW30688.1"/>
    <property type="molecule type" value="Genomic_DNA"/>
</dbReference>
<dbReference type="NCBIfam" id="TIGR01068">
    <property type="entry name" value="thioredoxin"/>
    <property type="match status" value="1"/>
</dbReference>
<dbReference type="FunFam" id="3.40.30.10:FF:000001">
    <property type="entry name" value="Thioredoxin"/>
    <property type="match status" value="1"/>
</dbReference>
<dbReference type="AlphaFoldDB" id="A0A3B0UJ36"/>
<accession>A0A3B0UJ36</accession>
<evidence type="ECO:0000256" key="1">
    <source>
        <dbReference type="ARBA" id="ARBA00022448"/>
    </source>
</evidence>
<keyword evidence="4" id="KW-0676">Redox-active center</keyword>
<keyword evidence="5" id="KW-1133">Transmembrane helix</keyword>
<evidence type="ECO:0000256" key="5">
    <source>
        <dbReference type="SAM" id="Phobius"/>
    </source>
</evidence>
<keyword evidence="3" id="KW-1015">Disulfide bond</keyword>